<dbReference type="AlphaFoldDB" id="I3EIV8"/>
<organism evidence="1 2">
    <name type="scientific">Nematocida parisii (strain ERTm3)</name>
    <name type="common">Nematode killer fungus</name>
    <dbReference type="NCBI Taxonomy" id="935791"/>
    <lineage>
        <taxon>Eukaryota</taxon>
        <taxon>Fungi</taxon>
        <taxon>Fungi incertae sedis</taxon>
        <taxon>Microsporidia</taxon>
        <taxon>Nematocida</taxon>
    </lineage>
</organism>
<keyword evidence="2" id="KW-1185">Reference proteome</keyword>
<sequence>MKGAAQKTKASYSLQIKRILLFIELLWLVLFKQQCLYLNKETNVDCYGRQWLFPGIMAYCSGDVASSANPSKEEKSKIKSKYRTLKSIVRDYTITLIDNTKQQAPMHTSAADFMENKTWIDNVPYIEQNRNSIYTLCINGNHTEIEYYAKNLMLWIDSIGVRFDKLQFNSSKMPKVPSVMLKHFSLKWIEFKDCEIGTATLEAFNYAPNVRDVLVIGTSKIVKSNDGIDSTKKKILYLQSLKFKHLLRDNTLITDVFGLFTFENLKSVSFDGTYLSSFDFLHGINKSSLTELNINDEIIEKININLIYKFKNLAKMVIQTDKQEHYNIDRINSNNTLDKLCNIELHYSIYRHLKKETIGLSAPKIKSCVRIGFPTYHGTSNYAIVKSEYDPEQSTINTWVPCEIYRTSSFSDFKYPYTDVKANMFNIFLVSCENEGTKYYIKAMYDLIFQYRKAMCEYVMIHIYNRGKSQFNERSFFSFLGSIETESKRFFIVQEGEKRSLENLNNISVYKCALDEKKKGNSAIIIMRNPITYKDPERICDQLGIIEQIVSNPSYKQKYIYSLIGKNQPPDIQIDITKYYNDNKVYYKKLFSKLKSKL</sequence>
<gene>
    <name evidence="1" type="ORF">NEQG_00974</name>
</gene>
<accession>I3EIV8</accession>
<dbReference type="Proteomes" id="UP000002872">
    <property type="component" value="Unassembled WGS sequence"/>
</dbReference>
<proteinExistence type="predicted"/>
<evidence type="ECO:0000313" key="1">
    <source>
        <dbReference type="EMBL" id="EIJ89155.1"/>
    </source>
</evidence>
<dbReference type="Gene3D" id="3.80.10.10">
    <property type="entry name" value="Ribonuclease Inhibitor"/>
    <property type="match status" value="1"/>
</dbReference>
<dbReference type="InParanoid" id="I3EIV8"/>
<dbReference type="OrthoDB" id="10299959at2759"/>
<reference evidence="1" key="1">
    <citation type="submission" date="2011-01" db="EMBL/GenBank/DDBJ databases">
        <title>The Genome Sequence of Nematocida parisii strain ERTm3.</title>
        <authorList>
            <consortium name="The Broad Institute Genome Sequencing Platform"/>
            <consortium name="The Broad Institute Genome Sequencing Center for Infectious Disease"/>
            <person name="Cuomo C."/>
            <person name="Troemel E."/>
            <person name="Young S.K."/>
            <person name="Zeng Q."/>
            <person name="Gargeya S."/>
            <person name="Fitzgerald M."/>
            <person name="Haas B."/>
            <person name="Abouelleil A."/>
            <person name="Alvarado L."/>
            <person name="Arachchi H.M."/>
            <person name="Berlin A."/>
            <person name="Chapman S.B."/>
            <person name="Gearin G."/>
            <person name="Goldberg J."/>
            <person name="Griggs A."/>
            <person name="Gujja S."/>
            <person name="Hansen M."/>
            <person name="Heiman D."/>
            <person name="Howarth C."/>
            <person name="Larimer J."/>
            <person name="Lui A."/>
            <person name="MacDonald P.J.P."/>
            <person name="McCowen C."/>
            <person name="Montmayeur A."/>
            <person name="Murphy C."/>
            <person name="Neiman D."/>
            <person name="Pearson M."/>
            <person name="Priest M."/>
            <person name="Roberts A."/>
            <person name="Saif S."/>
            <person name="Shea T."/>
            <person name="Sisk P."/>
            <person name="Stolte C."/>
            <person name="Sykes S."/>
            <person name="Wortman J."/>
            <person name="Nusbaum C."/>
            <person name="Birren B."/>
        </authorList>
    </citation>
    <scope>NUCLEOTIDE SEQUENCE</scope>
    <source>
        <strain evidence="1">ERTm3</strain>
    </source>
</reference>
<dbReference type="EMBL" id="GL870877">
    <property type="protein sequence ID" value="EIJ89155.1"/>
    <property type="molecule type" value="Genomic_DNA"/>
</dbReference>
<dbReference type="HOGENOM" id="CLU_456409_0_0_1"/>
<dbReference type="VEuPathDB" id="MicrosporidiaDB:NEQG_00974"/>
<name>I3EIV8_NEMP3</name>
<protein>
    <submittedName>
        <fullName evidence="1">Uncharacterized protein</fullName>
    </submittedName>
</protein>
<evidence type="ECO:0000313" key="2">
    <source>
        <dbReference type="Proteomes" id="UP000002872"/>
    </source>
</evidence>
<dbReference type="InterPro" id="IPR032675">
    <property type="entry name" value="LRR_dom_sf"/>
</dbReference>